<dbReference type="InterPro" id="IPR036390">
    <property type="entry name" value="WH_DNA-bd_sf"/>
</dbReference>
<dbReference type="PROSITE" id="PS51000">
    <property type="entry name" value="HTH_DEOR_2"/>
    <property type="match status" value="1"/>
</dbReference>
<dbReference type="Gene3D" id="1.10.10.10">
    <property type="entry name" value="Winged helix-like DNA-binding domain superfamily/Winged helix DNA-binding domain"/>
    <property type="match status" value="1"/>
</dbReference>
<organism evidence="5 6">
    <name type="scientific">Nitratireductor thuwali</name>
    <dbReference type="NCBI Taxonomy" id="2267699"/>
    <lineage>
        <taxon>Bacteria</taxon>
        <taxon>Pseudomonadati</taxon>
        <taxon>Pseudomonadota</taxon>
        <taxon>Alphaproteobacteria</taxon>
        <taxon>Hyphomicrobiales</taxon>
        <taxon>Phyllobacteriaceae</taxon>
        <taxon>Nitratireductor</taxon>
    </lineage>
</organism>
<keyword evidence="1" id="KW-0805">Transcription regulation</keyword>
<keyword evidence="2" id="KW-0238">DNA-binding</keyword>
<name>A0ABY5MRW5_9HYPH</name>
<dbReference type="SUPFAM" id="SSF46785">
    <property type="entry name" value="Winged helix' DNA-binding domain"/>
    <property type="match status" value="1"/>
</dbReference>
<dbReference type="CDD" id="cd00090">
    <property type="entry name" value="HTH_ARSR"/>
    <property type="match status" value="1"/>
</dbReference>
<dbReference type="Pfam" id="PF00455">
    <property type="entry name" value="DeoRC"/>
    <property type="match status" value="1"/>
</dbReference>
<dbReference type="SUPFAM" id="SSF100950">
    <property type="entry name" value="NagB/RpiA/CoA transferase-like"/>
    <property type="match status" value="1"/>
</dbReference>
<dbReference type="RefSeq" id="WP_338530846.1">
    <property type="nucleotide sequence ID" value="NZ_CP030941.1"/>
</dbReference>
<dbReference type="PANTHER" id="PTHR30363">
    <property type="entry name" value="HTH-TYPE TRANSCRIPTIONAL REGULATOR SRLR-RELATED"/>
    <property type="match status" value="1"/>
</dbReference>
<dbReference type="InterPro" id="IPR014036">
    <property type="entry name" value="DeoR-like_C"/>
</dbReference>
<dbReference type="EMBL" id="CP030941">
    <property type="protein sequence ID" value="UUP18626.1"/>
    <property type="molecule type" value="Genomic_DNA"/>
</dbReference>
<dbReference type="PRINTS" id="PR00037">
    <property type="entry name" value="HTHLACR"/>
</dbReference>
<dbReference type="SMART" id="SM00420">
    <property type="entry name" value="HTH_DEOR"/>
    <property type="match status" value="1"/>
</dbReference>
<evidence type="ECO:0000256" key="2">
    <source>
        <dbReference type="ARBA" id="ARBA00023125"/>
    </source>
</evidence>
<protein>
    <submittedName>
        <fullName evidence="5">HTH-type transcriptional regulator UlaR</fullName>
    </submittedName>
</protein>
<dbReference type="PROSITE" id="PS00894">
    <property type="entry name" value="HTH_DEOR_1"/>
    <property type="match status" value="1"/>
</dbReference>
<evidence type="ECO:0000259" key="4">
    <source>
        <dbReference type="PROSITE" id="PS51000"/>
    </source>
</evidence>
<sequence>MSDLHRHQVVLDLLHERPFVTVKELQEIVGVSAATVRRDIEKLHDAGMARKVHGGIAASDGFGPARRSTALPFVENRDIAVEAKKAIARTASTLVRDGSLIIIHGGSTCFHFGCEMAQRNVRVFTNSMPVAAYMSEHGTCQLTVGGGDLHREPGILYDAARGGYTFYASQFFVGALGVSREGLLEQHPLLVRFINDMCGLANEIVVLVDSRKFSMRPPTVTLPLSRISKLVTDDGLSDNDAKMLEDMGVDFMVAPTEEGRAGEGRR</sequence>
<evidence type="ECO:0000313" key="5">
    <source>
        <dbReference type="EMBL" id="UUP18626.1"/>
    </source>
</evidence>
<evidence type="ECO:0000256" key="3">
    <source>
        <dbReference type="ARBA" id="ARBA00023163"/>
    </source>
</evidence>
<keyword evidence="6" id="KW-1185">Reference proteome</keyword>
<proteinExistence type="predicted"/>
<dbReference type="PANTHER" id="PTHR30363:SF55">
    <property type="entry name" value="HTH-TYPE TRANSCRIPTIONAL REGULATOR ULAR"/>
    <property type="match status" value="1"/>
</dbReference>
<evidence type="ECO:0000313" key="6">
    <source>
        <dbReference type="Proteomes" id="UP001342418"/>
    </source>
</evidence>
<dbReference type="Gene3D" id="3.40.50.1360">
    <property type="match status" value="1"/>
</dbReference>
<dbReference type="InterPro" id="IPR018356">
    <property type="entry name" value="Tscrpt_reg_HTH_DeoR_CS"/>
</dbReference>
<dbReference type="InterPro" id="IPR037171">
    <property type="entry name" value="NagB/RpiA_transferase-like"/>
</dbReference>
<dbReference type="Proteomes" id="UP001342418">
    <property type="component" value="Chromosome"/>
</dbReference>
<evidence type="ECO:0000256" key="1">
    <source>
        <dbReference type="ARBA" id="ARBA00023015"/>
    </source>
</evidence>
<dbReference type="InterPro" id="IPR050313">
    <property type="entry name" value="Carb_Metab_HTH_regulators"/>
</dbReference>
<dbReference type="Pfam" id="PF08220">
    <property type="entry name" value="HTH_DeoR"/>
    <property type="match status" value="1"/>
</dbReference>
<dbReference type="SMART" id="SM01134">
    <property type="entry name" value="DeoRC"/>
    <property type="match status" value="1"/>
</dbReference>
<accession>A0ABY5MRW5</accession>
<dbReference type="InterPro" id="IPR036388">
    <property type="entry name" value="WH-like_DNA-bd_sf"/>
</dbReference>
<dbReference type="InterPro" id="IPR001034">
    <property type="entry name" value="DeoR_HTH"/>
</dbReference>
<reference evidence="5 6" key="1">
    <citation type="submission" date="2018-07" db="EMBL/GenBank/DDBJ databases">
        <title>Genome sequence of Nitratireductor thuwali#1536.</title>
        <authorList>
            <person name="Michoud G."/>
            <person name="Merlino G."/>
            <person name="Sefrji F.O."/>
            <person name="Daffonchio D."/>
        </authorList>
    </citation>
    <scope>NUCLEOTIDE SEQUENCE [LARGE SCALE GENOMIC DNA]</scope>
    <source>
        <strain evidence="6">Nit1536</strain>
    </source>
</reference>
<feature type="domain" description="HTH deoR-type" evidence="4">
    <location>
        <begin position="3"/>
        <end position="58"/>
    </location>
</feature>
<gene>
    <name evidence="5" type="primary">ulaR_2</name>
    <name evidence="5" type="ORF">NTH_03109</name>
</gene>
<dbReference type="InterPro" id="IPR011991">
    <property type="entry name" value="ArsR-like_HTH"/>
</dbReference>
<keyword evidence="3" id="KW-0804">Transcription</keyword>